<dbReference type="Pfam" id="PF19993">
    <property type="entry name" value="DO-GTPase2"/>
    <property type="match status" value="1"/>
</dbReference>
<reference evidence="3 4" key="1">
    <citation type="submission" date="2016-12" db="EMBL/GenBank/DDBJ databases">
        <authorList>
            <person name="Song W.-J."/>
            <person name="Kurnit D.M."/>
        </authorList>
    </citation>
    <scope>NUCLEOTIDE SEQUENCE [LARGE SCALE GENOMIC DNA]</scope>
    <source>
        <strain evidence="3 4">PCL1601</strain>
    </source>
</reference>
<evidence type="ECO:0000313" key="4">
    <source>
        <dbReference type="Proteomes" id="UP000185578"/>
    </source>
</evidence>
<dbReference type="InterPro" id="IPR027417">
    <property type="entry name" value="P-loop_NTPase"/>
</dbReference>
<feature type="domain" description="Double-GTPase 2" evidence="2">
    <location>
        <begin position="72"/>
        <end position="289"/>
    </location>
</feature>
<sequence length="317" mass="33762">MSACSRPSCFAPDCSCDLGFVNHTKCPSWGAGGEEVSASSVVDANSLLLPWSGSALGLSDLSFVAGPGKPMVVGVVGPQNAGKTTLLAAWYLLIGRGLACSEKRRFAGSFSLAGWEALAGSLRWSPGNPPNFPPHTSSRGGRAPGLLHTSFRGGSGDVRSYLFTDAPGEWFQKWSMNRDAPDAQGARWVAEHADMFLLIADRQALAGENKGSARSALQVLSRRLAAERADRPVAIVWTKADVSIAPEIETAVRDAVLKLMPDTREFLVSISGSGDDHNKGQGLLELLDWALDIRRTRLSLPPPQAASSDLLFMFGVK</sequence>
<dbReference type="AlphaFoldDB" id="A0A1Q8EQ54"/>
<gene>
    <name evidence="3" type="ORF">BTN82_12730</name>
</gene>
<name>A0A1Q8EQ54_9PSED</name>
<dbReference type="Gene3D" id="3.40.50.300">
    <property type="entry name" value="P-loop containing nucleotide triphosphate hydrolases"/>
    <property type="match status" value="1"/>
</dbReference>
<dbReference type="OrthoDB" id="9758568at2"/>
<feature type="region of interest" description="Disordered" evidence="1">
    <location>
        <begin position="126"/>
        <end position="145"/>
    </location>
</feature>
<evidence type="ECO:0000259" key="2">
    <source>
        <dbReference type="Pfam" id="PF19993"/>
    </source>
</evidence>
<dbReference type="InterPro" id="IPR045528">
    <property type="entry name" value="DO-GTPase2"/>
</dbReference>
<evidence type="ECO:0000256" key="1">
    <source>
        <dbReference type="SAM" id="MobiDB-lite"/>
    </source>
</evidence>
<proteinExistence type="predicted"/>
<accession>A0A1Q8EQ54</accession>
<dbReference type="Proteomes" id="UP000185578">
    <property type="component" value="Unassembled WGS sequence"/>
</dbReference>
<protein>
    <recommendedName>
        <fullName evidence="2">Double-GTPase 2 domain-containing protein</fullName>
    </recommendedName>
</protein>
<comment type="caution">
    <text evidence="3">The sequence shown here is derived from an EMBL/GenBank/DDBJ whole genome shotgun (WGS) entry which is preliminary data.</text>
</comment>
<dbReference type="EMBL" id="MSCT01000010">
    <property type="protein sequence ID" value="OLF53920.1"/>
    <property type="molecule type" value="Genomic_DNA"/>
</dbReference>
<dbReference type="SUPFAM" id="SSF52540">
    <property type="entry name" value="P-loop containing nucleoside triphosphate hydrolases"/>
    <property type="match status" value="1"/>
</dbReference>
<organism evidence="3 4">
    <name type="scientific">Pseudomonas chlororaphis</name>
    <dbReference type="NCBI Taxonomy" id="587753"/>
    <lineage>
        <taxon>Bacteria</taxon>
        <taxon>Pseudomonadati</taxon>
        <taxon>Pseudomonadota</taxon>
        <taxon>Gammaproteobacteria</taxon>
        <taxon>Pseudomonadales</taxon>
        <taxon>Pseudomonadaceae</taxon>
        <taxon>Pseudomonas</taxon>
    </lineage>
</organism>
<evidence type="ECO:0000313" key="3">
    <source>
        <dbReference type="EMBL" id="OLF53920.1"/>
    </source>
</evidence>